<feature type="region of interest" description="Disordered" evidence="1">
    <location>
        <begin position="270"/>
        <end position="297"/>
    </location>
</feature>
<evidence type="ECO:0000313" key="3">
    <source>
        <dbReference type="Proteomes" id="UP001205105"/>
    </source>
</evidence>
<dbReference type="Proteomes" id="UP001205105">
    <property type="component" value="Unassembled WGS sequence"/>
</dbReference>
<gene>
    <name evidence="2" type="ORF">COHA_003775</name>
</gene>
<sequence>MLAPSRQQPLASCSGRAPAPAAARALLPPGRRRAAVAAAAVAGDSSPQGDQGLLAGRRVVKQMEFSYMSAADAAEAEAAAEAAWQMGMQEYADLQEWLLFRTWRFGLLFAGYLLLAASGEAAFCELIGTAAGYGYFKWLIADVGRYQPGDVIPAREADAIQVPFLRGAAKVAAAYRQALQPRLLVLPGLLAAAAAWNAAFPEDALGPVEQGCLVGGFLSWKIALVLKIYEDLKPKPLTQEEIFRQARPMLVEVEDAPALDLREISRRKAAEAAAAEEQAAAGQQQAQQQPQQPGDER</sequence>
<organism evidence="2 3">
    <name type="scientific">Chlorella ohadii</name>
    <dbReference type="NCBI Taxonomy" id="2649997"/>
    <lineage>
        <taxon>Eukaryota</taxon>
        <taxon>Viridiplantae</taxon>
        <taxon>Chlorophyta</taxon>
        <taxon>core chlorophytes</taxon>
        <taxon>Trebouxiophyceae</taxon>
        <taxon>Chlorellales</taxon>
        <taxon>Chlorellaceae</taxon>
        <taxon>Chlorella clade</taxon>
        <taxon>Chlorella</taxon>
    </lineage>
</organism>
<dbReference type="EMBL" id="JADXDR010000051">
    <property type="protein sequence ID" value="KAI7842538.1"/>
    <property type="molecule type" value="Genomic_DNA"/>
</dbReference>
<reference evidence="2" key="1">
    <citation type="submission" date="2020-11" db="EMBL/GenBank/DDBJ databases">
        <title>Chlorella ohadii genome sequencing and assembly.</title>
        <authorList>
            <person name="Murik O."/>
            <person name="Treves H."/>
            <person name="Kedem I."/>
            <person name="Shotland Y."/>
            <person name="Kaplan A."/>
        </authorList>
    </citation>
    <scope>NUCLEOTIDE SEQUENCE</scope>
    <source>
        <strain evidence="2">1</strain>
    </source>
</reference>
<dbReference type="AlphaFoldDB" id="A0AAD5H6D3"/>
<proteinExistence type="predicted"/>
<name>A0AAD5H6D3_9CHLO</name>
<protein>
    <submittedName>
        <fullName evidence="2">Uncharacterized protein</fullName>
    </submittedName>
</protein>
<comment type="caution">
    <text evidence="2">The sequence shown here is derived from an EMBL/GenBank/DDBJ whole genome shotgun (WGS) entry which is preliminary data.</text>
</comment>
<feature type="compositionally biased region" description="Low complexity" evidence="1">
    <location>
        <begin position="271"/>
        <end position="297"/>
    </location>
</feature>
<evidence type="ECO:0000313" key="2">
    <source>
        <dbReference type="EMBL" id="KAI7842538.1"/>
    </source>
</evidence>
<keyword evidence="3" id="KW-1185">Reference proteome</keyword>
<evidence type="ECO:0000256" key="1">
    <source>
        <dbReference type="SAM" id="MobiDB-lite"/>
    </source>
</evidence>
<accession>A0AAD5H6D3</accession>